<gene>
    <name evidence="5" type="ORF">GSLYS_00019101001</name>
</gene>
<feature type="chain" id="PRO_5043393693" description="Antistasin-like domain-containing protein" evidence="3">
    <location>
        <begin position="19"/>
        <end position="102"/>
    </location>
</feature>
<accession>A0AAV2IKS8</accession>
<evidence type="ECO:0000256" key="3">
    <source>
        <dbReference type="SAM" id="SignalP"/>
    </source>
</evidence>
<dbReference type="PROSITE" id="PS51252">
    <property type="entry name" value="ANTISTASIN"/>
    <property type="match status" value="1"/>
</dbReference>
<dbReference type="EMBL" id="CAXITT010000727">
    <property type="protein sequence ID" value="CAL1545686.1"/>
    <property type="molecule type" value="Genomic_DNA"/>
</dbReference>
<dbReference type="Pfam" id="PF02822">
    <property type="entry name" value="Antistasin"/>
    <property type="match status" value="1"/>
</dbReference>
<dbReference type="GO" id="GO:0004867">
    <property type="term" value="F:serine-type endopeptidase inhibitor activity"/>
    <property type="evidence" value="ECO:0007669"/>
    <property type="project" value="UniProtKB-KW"/>
</dbReference>
<dbReference type="InterPro" id="IPR011061">
    <property type="entry name" value="Hirudin/antistatin"/>
</dbReference>
<name>A0AAV2IKS8_LYMST</name>
<dbReference type="Gene3D" id="2.10.22.10">
    <property type="entry name" value="Antistasin, domain 1"/>
    <property type="match status" value="1"/>
</dbReference>
<evidence type="ECO:0000256" key="1">
    <source>
        <dbReference type="ARBA" id="ARBA00022690"/>
    </source>
</evidence>
<evidence type="ECO:0000313" key="6">
    <source>
        <dbReference type="Proteomes" id="UP001497497"/>
    </source>
</evidence>
<dbReference type="Proteomes" id="UP001497497">
    <property type="component" value="Unassembled WGS sequence"/>
</dbReference>
<evidence type="ECO:0000313" key="5">
    <source>
        <dbReference type="EMBL" id="CAL1545686.1"/>
    </source>
</evidence>
<feature type="signal peptide" evidence="3">
    <location>
        <begin position="1"/>
        <end position="18"/>
    </location>
</feature>
<organism evidence="5 6">
    <name type="scientific">Lymnaea stagnalis</name>
    <name type="common">Great pond snail</name>
    <name type="synonym">Helix stagnalis</name>
    <dbReference type="NCBI Taxonomy" id="6523"/>
    <lineage>
        <taxon>Eukaryota</taxon>
        <taxon>Metazoa</taxon>
        <taxon>Spiralia</taxon>
        <taxon>Lophotrochozoa</taxon>
        <taxon>Mollusca</taxon>
        <taxon>Gastropoda</taxon>
        <taxon>Heterobranchia</taxon>
        <taxon>Euthyneura</taxon>
        <taxon>Panpulmonata</taxon>
        <taxon>Hygrophila</taxon>
        <taxon>Lymnaeoidea</taxon>
        <taxon>Lymnaeidae</taxon>
        <taxon>Lymnaea</taxon>
    </lineage>
</organism>
<sequence length="102" mass="10359">MSLSGVVTLLSLLVVCHGAINLNNIIFGTCVEMCSNSLIIRAVGGIGGCAEGYECRSNGCGHTCQPVLVKQIAVMCPAIGCALFCPSGYATLANGCPSCTCL</sequence>
<dbReference type="InterPro" id="IPR004094">
    <property type="entry name" value="Antistasin-like"/>
</dbReference>
<comment type="caution">
    <text evidence="5">The sequence shown here is derived from an EMBL/GenBank/DDBJ whole genome shotgun (WGS) entry which is preliminary data.</text>
</comment>
<dbReference type="SUPFAM" id="SSF57262">
    <property type="entry name" value="Leech antihemostatic proteins"/>
    <property type="match status" value="1"/>
</dbReference>
<evidence type="ECO:0000259" key="4">
    <source>
        <dbReference type="PROSITE" id="PS51252"/>
    </source>
</evidence>
<keyword evidence="6" id="KW-1185">Reference proteome</keyword>
<proteinExistence type="predicted"/>
<feature type="domain" description="Antistasin-like" evidence="4">
    <location>
        <begin position="76"/>
        <end position="101"/>
    </location>
</feature>
<dbReference type="AlphaFoldDB" id="A0AAV2IKS8"/>
<reference evidence="5 6" key="1">
    <citation type="submission" date="2024-04" db="EMBL/GenBank/DDBJ databases">
        <authorList>
            <consortium name="Genoscope - CEA"/>
            <person name="William W."/>
        </authorList>
    </citation>
    <scope>NUCLEOTIDE SEQUENCE [LARGE SCALE GENOMIC DNA]</scope>
</reference>
<keyword evidence="3" id="KW-0732">Signal</keyword>
<keyword evidence="1" id="KW-0646">Protease inhibitor</keyword>
<protein>
    <recommendedName>
        <fullName evidence="4">Antistasin-like domain-containing protein</fullName>
    </recommendedName>
</protein>
<evidence type="ECO:0000256" key="2">
    <source>
        <dbReference type="ARBA" id="ARBA00022900"/>
    </source>
</evidence>
<keyword evidence="2" id="KW-0722">Serine protease inhibitor</keyword>